<evidence type="ECO:0000256" key="4">
    <source>
        <dbReference type="ARBA" id="ARBA00022825"/>
    </source>
</evidence>
<evidence type="ECO:0000256" key="7">
    <source>
        <dbReference type="SAM" id="SignalP"/>
    </source>
</evidence>
<keyword evidence="4 5" id="KW-0720">Serine protease</keyword>
<dbReference type="InterPro" id="IPR051048">
    <property type="entry name" value="Peptidase_S8/S53_subtilisin"/>
</dbReference>
<dbReference type="PROSITE" id="PS51892">
    <property type="entry name" value="SUBTILASE"/>
    <property type="match status" value="1"/>
</dbReference>
<organism evidence="9 10">
    <name type="scientific">Streptomyces boncukensis</name>
    <dbReference type="NCBI Taxonomy" id="2711219"/>
    <lineage>
        <taxon>Bacteria</taxon>
        <taxon>Bacillati</taxon>
        <taxon>Actinomycetota</taxon>
        <taxon>Actinomycetes</taxon>
        <taxon>Kitasatosporales</taxon>
        <taxon>Streptomycetaceae</taxon>
        <taxon>Streptomyces</taxon>
    </lineage>
</organism>
<dbReference type="GO" id="GO:0004252">
    <property type="term" value="F:serine-type endopeptidase activity"/>
    <property type="evidence" value="ECO:0007669"/>
    <property type="project" value="UniProtKB-UniRule"/>
</dbReference>
<dbReference type="GO" id="GO:0006508">
    <property type="term" value="P:proteolysis"/>
    <property type="evidence" value="ECO:0007669"/>
    <property type="project" value="UniProtKB-KW"/>
</dbReference>
<evidence type="ECO:0000256" key="2">
    <source>
        <dbReference type="ARBA" id="ARBA00022670"/>
    </source>
</evidence>
<evidence type="ECO:0000313" key="9">
    <source>
        <dbReference type="EMBL" id="NGO71628.1"/>
    </source>
</evidence>
<feature type="active site" description="Charge relay system" evidence="5">
    <location>
        <position position="55"/>
    </location>
</feature>
<feature type="region of interest" description="Disordered" evidence="6">
    <location>
        <begin position="60"/>
        <end position="92"/>
    </location>
</feature>
<dbReference type="PANTHER" id="PTHR43399:SF4">
    <property type="entry name" value="CELL WALL-ASSOCIATED PROTEASE"/>
    <property type="match status" value="1"/>
</dbReference>
<feature type="non-terminal residue" evidence="9">
    <location>
        <position position="255"/>
    </location>
</feature>
<feature type="domain" description="Peptidase S8/S53" evidence="8">
    <location>
        <begin position="46"/>
        <end position="255"/>
    </location>
</feature>
<dbReference type="Pfam" id="PF00082">
    <property type="entry name" value="Peptidase_S8"/>
    <property type="match status" value="1"/>
</dbReference>
<name>A0A6G4X2L8_9ACTN</name>
<dbReference type="EMBL" id="JAAKZZ010000329">
    <property type="protein sequence ID" value="NGO71628.1"/>
    <property type="molecule type" value="Genomic_DNA"/>
</dbReference>
<comment type="similarity">
    <text evidence="1 5">Belongs to the peptidase S8 family.</text>
</comment>
<evidence type="ECO:0000256" key="1">
    <source>
        <dbReference type="ARBA" id="ARBA00011073"/>
    </source>
</evidence>
<evidence type="ECO:0000256" key="3">
    <source>
        <dbReference type="ARBA" id="ARBA00022801"/>
    </source>
</evidence>
<evidence type="ECO:0000259" key="8">
    <source>
        <dbReference type="Pfam" id="PF00082"/>
    </source>
</evidence>
<dbReference type="SUPFAM" id="SSF52743">
    <property type="entry name" value="Subtilisin-like"/>
    <property type="match status" value="1"/>
</dbReference>
<dbReference type="PRINTS" id="PR00723">
    <property type="entry name" value="SUBTILISIN"/>
</dbReference>
<evidence type="ECO:0000256" key="6">
    <source>
        <dbReference type="SAM" id="MobiDB-lite"/>
    </source>
</evidence>
<feature type="active site" description="Charge relay system" evidence="5">
    <location>
        <position position="250"/>
    </location>
</feature>
<dbReference type="InterPro" id="IPR000209">
    <property type="entry name" value="Peptidase_S8/S53_dom"/>
</dbReference>
<keyword evidence="2 5" id="KW-0645">Protease</keyword>
<dbReference type="AlphaFoldDB" id="A0A6G4X2L8"/>
<feature type="signal peptide" evidence="7">
    <location>
        <begin position="1"/>
        <end position="22"/>
    </location>
</feature>
<keyword evidence="10" id="KW-1185">Reference proteome</keyword>
<dbReference type="Proteomes" id="UP000477722">
    <property type="component" value="Unassembled WGS sequence"/>
</dbReference>
<proteinExistence type="inferred from homology"/>
<dbReference type="Gene3D" id="3.40.50.200">
    <property type="entry name" value="Peptidase S8/S53 domain"/>
    <property type="match status" value="1"/>
</dbReference>
<comment type="caution">
    <text evidence="9">The sequence shown here is derived from an EMBL/GenBank/DDBJ whole genome shotgun (WGS) entry which is preliminary data.</text>
</comment>
<evidence type="ECO:0000313" key="10">
    <source>
        <dbReference type="Proteomes" id="UP000477722"/>
    </source>
</evidence>
<dbReference type="PANTHER" id="PTHR43399">
    <property type="entry name" value="SUBTILISIN-RELATED"/>
    <property type="match status" value="1"/>
</dbReference>
<evidence type="ECO:0000256" key="5">
    <source>
        <dbReference type="PROSITE-ProRule" id="PRU01240"/>
    </source>
</evidence>
<sequence length="255" mass="25786">MTLGVVGAWVVGLGGLAPTASAQGIQSQQWYLKAMRAQEMHEVSTGKGIKVAVIDTGVDPSTPSLRGQVLPGKDVSGAPGDETEDDNGHGTSMAELIAGTGRKGSLRGLAPDAKIIPITSTLSGVKGDSAISRTDRAIRAAADSDAQIISMSFGSPGSDSRERAAVKYAARKGKLLFASAGNDAKKGNFPLYPASLDDVAGIGALDSAGKVAEYSTYGPHVALTAPGLGVPGWCDGAKVRYCVQGQGGTSSATAL</sequence>
<accession>A0A6G4X2L8</accession>
<feature type="chain" id="PRO_5039567540" evidence="7">
    <location>
        <begin position="23"/>
        <end position="255"/>
    </location>
</feature>
<dbReference type="InterPro" id="IPR015500">
    <property type="entry name" value="Peptidase_S8_subtilisin-rel"/>
</dbReference>
<reference evidence="9 10" key="1">
    <citation type="submission" date="2020-02" db="EMBL/GenBank/DDBJ databases">
        <title>Whole-genome analyses of novel actinobacteria.</title>
        <authorList>
            <person name="Sahin N."/>
            <person name="Tatar D."/>
        </authorList>
    </citation>
    <scope>NUCLEOTIDE SEQUENCE [LARGE SCALE GENOMIC DNA]</scope>
    <source>
        <strain evidence="9 10">SB3404</strain>
    </source>
</reference>
<keyword evidence="7" id="KW-0732">Signal</keyword>
<gene>
    <name evidence="9" type="ORF">G5C65_25410</name>
</gene>
<feature type="active site" description="Charge relay system" evidence="5">
    <location>
        <position position="89"/>
    </location>
</feature>
<protein>
    <submittedName>
        <fullName evidence="9">S8 family serine peptidase</fullName>
    </submittedName>
</protein>
<dbReference type="InterPro" id="IPR036852">
    <property type="entry name" value="Peptidase_S8/S53_dom_sf"/>
</dbReference>
<keyword evidence="3 5" id="KW-0378">Hydrolase</keyword>